<dbReference type="PANTHER" id="PTHR13318:SF106">
    <property type="entry name" value="F-BOX_LRR-REPEAT PROTEIN 2"/>
    <property type="match status" value="1"/>
</dbReference>
<dbReference type="PANTHER" id="PTHR13318">
    <property type="entry name" value="PARTNER OF PAIRED, ISOFORM B-RELATED"/>
    <property type="match status" value="1"/>
</dbReference>
<name>A0A2K3JL36_TRIPR</name>
<protein>
    <submittedName>
        <fullName evidence="1">F-box/LRR-repeat protein</fullName>
    </submittedName>
</protein>
<dbReference type="SUPFAM" id="SSF52047">
    <property type="entry name" value="RNI-like"/>
    <property type="match status" value="1"/>
</dbReference>
<organism evidence="1 2">
    <name type="scientific">Trifolium pratense</name>
    <name type="common">Red clover</name>
    <dbReference type="NCBI Taxonomy" id="57577"/>
    <lineage>
        <taxon>Eukaryota</taxon>
        <taxon>Viridiplantae</taxon>
        <taxon>Streptophyta</taxon>
        <taxon>Embryophyta</taxon>
        <taxon>Tracheophyta</taxon>
        <taxon>Spermatophyta</taxon>
        <taxon>Magnoliopsida</taxon>
        <taxon>eudicotyledons</taxon>
        <taxon>Gunneridae</taxon>
        <taxon>Pentapetalae</taxon>
        <taxon>rosids</taxon>
        <taxon>fabids</taxon>
        <taxon>Fabales</taxon>
        <taxon>Fabaceae</taxon>
        <taxon>Papilionoideae</taxon>
        <taxon>50 kb inversion clade</taxon>
        <taxon>NPAAA clade</taxon>
        <taxon>Hologalegina</taxon>
        <taxon>IRL clade</taxon>
        <taxon>Trifolieae</taxon>
        <taxon>Trifolium</taxon>
    </lineage>
</organism>
<comment type="caution">
    <text evidence="1">The sequence shown here is derived from an EMBL/GenBank/DDBJ whole genome shotgun (WGS) entry which is preliminary data.</text>
</comment>
<gene>
    <name evidence="1" type="ORF">L195_g048364</name>
</gene>
<accession>A0A2K3JL36</accession>
<dbReference type="InterPro" id="IPR032675">
    <property type="entry name" value="LRR_dom_sf"/>
</dbReference>
<proteinExistence type="predicted"/>
<evidence type="ECO:0000313" key="1">
    <source>
        <dbReference type="EMBL" id="PNX54743.1"/>
    </source>
</evidence>
<dbReference type="GO" id="GO:0019005">
    <property type="term" value="C:SCF ubiquitin ligase complex"/>
    <property type="evidence" value="ECO:0007669"/>
    <property type="project" value="TreeGrafter"/>
</dbReference>
<reference evidence="1 2" key="1">
    <citation type="journal article" date="2014" name="Am. J. Bot.">
        <title>Genome assembly and annotation for red clover (Trifolium pratense; Fabaceae).</title>
        <authorList>
            <person name="Istvanek J."/>
            <person name="Jaros M."/>
            <person name="Krenek A."/>
            <person name="Repkova J."/>
        </authorList>
    </citation>
    <scope>NUCLEOTIDE SEQUENCE [LARGE SCALE GENOMIC DNA]</scope>
    <source>
        <strain evidence="2">cv. Tatra</strain>
        <tissue evidence="1">Young leaves</tissue>
    </source>
</reference>
<sequence>MVEAAEDDFYLPDECWEHVFKFFIIDKDNNNDNNYYNQFYRYLKLESLSLVSRQFLSITNRLRLSIRINGRTLPFLPRLFQRFTNLTSLELRNYCGDIHKYLDQLSGFSLNYESTIPANGLQAISQNISNLTSLKCYSVDFLNNNTNMFHIAHCFPNLQMLDLSCCFNVPAEGIGHVLNTCCNIRHLNLKLCCGVKLHGMNFKAPKLEKKE</sequence>
<dbReference type="Proteomes" id="UP000236291">
    <property type="component" value="Unassembled WGS sequence"/>
</dbReference>
<dbReference type="GO" id="GO:0031146">
    <property type="term" value="P:SCF-dependent proteasomal ubiquitin-dependent protein catabolic process"/>
    <property type="evidence" value="ECO:0007669"/>
    <property type="project" value="TreeGrafter"/>
</dbReference>
<reference evidence="1 2" key="2">
    <citation type="journal article" date="2017" name="Front. Plant Sci.">
        <title>Gene Classification and Mining of Molecular Markers Useful in Red Clover (Trifolium pratense) Breeding.</title>
        <authorList>
            <person name="Istvanek J."/>
            <person name="Dluhosova J."/>
            <person name="Dluhos P."/>
            <person name="Patkova L."/>
            <person name="Nedelnik J."/>
            <person name="Repkova J."/>
        </authorList>
    </citation>
    <scope>NUCLEOTIDE SEQUENCE [LARGE SCALE GENOMIC DNA]</scope>
    <source>
        <strain evidence="2">cv. Tatra</strain>
        <tissue evidence="1">Young leaves</tissue>
    </source>
</reference>
<dbReference type="EMBL" id="ASHM01069046">
    <property type="protein sequence ID" value="PNX54743.1"/>
    <property type="molecule type" value="Genomic_DNA"/>
</dbReference>
<dbReference type="STRING" id="57577.A0A2K3JL36"/>
<evidence type="ECO:0000313" key="2">
    <source>
        <dbReference type="Proteomes" id="UP000236291"/>
    </source>
</evidence>
<dbReference type="Gene3D" id="3.80.10.10">
    <property type="entry name" value="Ribonuclease Inhibitor"/>
    <property type="match status" value="1"/>
</dbReference>
<dbReference type="AlphaFoldDB" id="A0A2K3JL36"/>